<reference evidence="3" key="1">
    <citation type="submission" date="2016-06" db="UniProtKB">
        <authorList>
            <consortium name="WormBaseParasite"/>
        </authorList>
    </citation>
    <scope>IDENTIFICATION</scope>
</reference>
<evidence type="ECO:0000313" key="3">
    <source>
        <dbReference type="WBParaSite" id="GPUH_0001337001-mRNA-1"/>
    </source>
</evidence>
<dbReference type="WBParaSite" id="GPUH_0001337001-mRNA-1">
    <property type="protein sequence ID" value="GPUH_0001337001-mRNA-1"/>
    <property type="gene ID" value="GPUH_0001337001"/>
</dbReference>
<dbReference type="AlphaFoldDB" id="A0A183DXB4"/>
<sequence>MKFRQRVADLNAEIQEQQDQVSFSIFKCLFCYFDQ</sequence>
<accession>A0A183DXB4</accession>
<keyword evidence="2" id="KW-1185">Reference proteome</keyword>
<reference evidence="1 2" key="2">
    <citation type="submission" date="2018-11" db="EMBL/GenBank/DDBJ databases">
        <authorList>
            <consortium name="Pathogen Informatics"/>
        </authorList>
    </citation>
    <scope>NUCLEOTIDE SEQUENCE [LARGE SCALE GENOMIC DNA]</scope>
</reference>
<organism evidence="3">
    <name type="scientific">Gongylonema pulchrum</name>
    <dbReference type="NCBI Taxonomy" id="637853"/>
    <lineage>
        <taxon>Eukaryota</taxon>
        <taxon>Metazoa</taxon>
        <taxon>Ecdysozoa</taxon>
        <taxon>Nematoda</taxon>
        <taxon>Chromadorea</taxon>
        <taxon>Rhabditida</taxon>
        <taxon>Spirurina</taxon>
        <taxon>Spiruromorpha</taxon>
        <taxon>Spiruroidea</taxon>
        <taxon>Gongylonematidae</taxon>
        <taxon>Gongylonema</taxon>
    </lineage>
</organism>
<dbReference type="Proteomes" id="UP000271098">
    <property type="component" value="Unassembled WGS sequence"/>
</dbReference>
<dbReference type="EMBL" id="UYRT01080139">
    <property type="protein sequence ID" value="VDN22122.1"/>
    <property type="molecule type" value="Genomic_DNA"/>
</dbReference>
<gene>
    <name evidence="1" type="ORF">GPUH_LOCUS13355</name>
</gene>
<evidence type="ECO:0000313" key="2">
    <source>
        <dbReference type="Proteomes" id="UP000271098"/>
    </source>
</evidence>
<protein>
    <submittedName>
        <fullName evidence="1 3">Uncharacterized protein</fullName>
    </submittedName>
</protein>
<name>A0A183DXB4_9BILA</name>
<proteinExistence type="predicted"/>
<evidence type="ECO:0000313" key="1">
    <source>
        <dbReference type="EMBL" id="VDN22122.1"/>
    </source>
</evidence>